<dbReference type="FunFam" id="3.20.20.80:FF:000012">
    <property type="entry name" value="Mannan endo-1,4-beta-mannosidase 6"/>
    <property type="match status" value="1"/>
</dbReference>
<protein>
    <recommendedName>
        <fullName evidence="4">mannan endo-1,4-beta-mannosidase</fullName>
        <ecNumber evidence="4">3.2.1.78</ecNumber>
    </recommendedName>
</protein>
<dbReference type="InterPro" id="IPR001547">
    <property type="entry name" value="Glyco_hydro_5"/>
</dbReference>
<evidence type="ECO:0000256" key="1">
    <source>
        <dbReference type="ARBA" id="ARBA00001678"/>
    </source>
</evidence>
<evidence type="ECO:0000313" key="9">
    <source>
        <dbReference type="EMBL" id="KAK9742685.1"/>
    </source>
</evidence>
<dbReference type="Pfam" id="PF26410">
    <property type="entry name" value="GH5_mannosidase"/>
    <property type="match status" value="1"/>
</dbReference>
<dbReference type="SUPFAM" id="SSF51445">
    <property type="entry name" value="(Trans)glycosidases"/>
    <property type="match status" value="1"/>
</dbReference>
<organism evidence="9 10">
    <name type="scientific">Saponaria officinalis</name>
    <name type="common">Common soapwort</name>
    <name type="synonym">Lychnis saponaria</name>
    <dbReference type="NCBI Taxonomy" id="3572"/>
    <lineage>
        <taxon>Eukaryota</taxon>
        <taxon>Viridiplantae</taxon>
        <taxon>Streptophyta</taxon>
        <taxon>Embryophyta</taxon>
        <taxon>Tracheophyta</taxon>
        <taxon>Spermatophyta</taxon>
        <taxon>Magnoliopsida</taxon>
        <taxon>eudicotyledons</taxon>
        <taxon>Gunneridae</taxon>
        <taxon>Pentapetalae</taxon>
        <taxon>Caryophyllales</taxon>
        <taxon>Caryophyllaceae</taxon>
        <taxon>Caryophylleae</taxon>
        <taxon>Saponaria</taxon>
    </lineage>
</organism>
<evidence type="ECO:0000256" key="2">
    <source>
        <dbReference type="ARBA" id="ARBA00004613"/>
    </source>
</evidence>
<comment type="subcellular location">
    <subcellularLocation>
        <location evidence="2">Secreted</location>
    </subcellularLocation>
</comment>
<dbReference type="InterPro" id="IPR045053">
    <property type="entry name" value="MAN-like"/>
</dbReference>
<accession>A0AAW1M945</accession>
<dbReference type="InterPro" id="IPR017853">
    <property type="entry name" value="GH"/>
</dbReference>
<dbReference type="Proteomes" id="UP001443914">
    <property type="component" value="Unassembled WGS sequence"/>
</dbReference>
<name>A0AAW1M945_SAPOF</name>
<proteinExistence type="inferred from homology"/>
<dbReference type="Gene3D" id="3.20.20.80">
    <property type="entry name" value="Glycosidases"/>
    <property type="match status" value="1"/>
</dbReference>
<dbReference type="GO" id="GO:0016985">
    <property type="term" value="F:mannan endo-1,4-beta-mannosidase activity"/>
    <property type="evidence" value="ECO:0007669"/>
    <property type="project" value="UniProtKB-EC"/>
</dbReference>
<keyword evidence="6" id="KW-0378">Hydrolase</keyword>
<comment type="similarity">
    <text evidence="3">Belongs to the glycosyl hydrolase 5 (cellulase A) family.</text>
</comment>
<evidence type="ECO:0000256" key="6">
    <source>
        <dbReference type="ARBA" id="ARBA00022801"/>
    </source>
</evidence>
<dbReference type="PANTHER" id="PTHR31451:SF60">
    <property type="entry name" value="MANNAN ENDO-1,4-BETA-MANNOSIDASE 1"/>
    <property type="match status" value="1"/>
</dbReference>
<dbReference type="EMBL" id="JBDFQZ010000003">
    <property type="protein sequence ID" value="KAK9742685.1"/>
    <property type="molecule type" value="Genomic_DNA"/>
</dbReference>
<keyword evidence="7" id="KW-0326">Glycosidase</keyword>
<reference evidence="9" key="1">
    <citation type="submission" date="2024-03" db="EMBL/GenBank/DDBJ databases">
        <title>WGS assembly of Saponaria officinalis var. Norfolk2.</title>
        <authorList>
            <person name="Jenkins J."/>
            <person name="Shu S."/>
            <person name="Grimwood J."/>
            <person name="Barry K."/>
            <person name="Goodstein D."/>
            <person name="Schmutz J."/>
            <person name="Leebens-Mack J."/>
            <person name="Osbourn A."/>
        </authorList>
    </citation>
    <scope>NUCLEOTIDE SEQUENCE [LARGE SCALE GENOMIC DNA]</scope>
    <source>
        <strain evidence="9">JIC</strain>
    </source>
</reference>
<dbReference type="PANTHER" id="PTHR31451">
    <property type="match status" value="1"/>
</dbReference>
<dbReference type="AlphaFoldDB" id="A0AAW1M945"/>
<dbReference type="GO" id="GO:0000272">
    <property type="term" value="P:polysaccharide catabolic process"/>
    <property type="evidence" value="ECO:0007669"/>
    <property type="project" value="InterPro"/>
</dbReference>
<keyword evidence="10" id="KW-1185">Reference proteome</keyword>
<evidence type="ECO:0000259" key="8">
    <source>
        <dbReference type="Pfam" id="PF26410"/>
    </source>
</evidence>
<gene>
    <name evidence="9" type="ORF">RND81_03G190800</name>
</gene>
<evidence type="ECO:0000256" key="3">
    <source>
        <dbReference type="ARBA" id="ARBA00005641"/>
    </source>
</evidence>
<sequence length="416" mass="47323">MPHIYFTSKNLSKLTKKAMKNSTLILMVFLLNTLLVKSSYNNRGDDGFISRNGAQFMLNGYKFYANGFNAYWLMYEAYDPSTRQRVSNAFEDASNYGLTIARTWAFSDAGSAPLQYYPGYYNEQMFQGLDFIISEAKKYGIKLILSLVNNYKDYGGRQQYVEWANLTAEDDFYTNPTVKYFYKNHVKAVLTRMNTITNIAYKDDPTIMAWELMNEPRCTSDLSGQTLQNWIGEMAWYVKSIDSTHLLEIGLEGFYGASIPGKIQINPYNCQYGTDFIANNQISGIDFATVHSYPDQWLGNAGKEAQLTFLEQWVDQHIQDSQNILQKPVLFTEFGKSYNVAGYNPGDRDQMYSVIYNQIYFSATNGGAAAGGLFWQMLVGGMDTFRDGYDVVLRDNPSLGALIFQESQKLSSLGRE</sequence>
<feature type="domain" description="Glycoside hydrolase family 5" evidence="8">
    <location>
        <begin position="48"/>
        <end position="376"/>
    </location>
</feature>
<evidence type="ECO:0000256" key="7">
    <source>
        <dbReference type="ARBA" id="ARBA00023295"/>
    </source>
</evidence>
<evidence type="ECO:0000256" key="4">
    <source>
        <dbReference type="ARBA" id="ARBA00012706"/>
    </source>
</evidence>
<keyword evidence="5" id="KW-0964">Secreted</keyword>
<comment type="catalytic activity">
    <reaction evidence="1">
        <text>Random hydrolysis of (1-&gt;4)-beta-D-mannosidic linkages in mannans, galactomannans and glucomannans.</text>
        <dbReference type="EC" id="3.2.1.78"/>
    </reaction>
</comment>
<comment type="caution">
    <text evidence="9">The sequence shown here is derived from an EMBL/GenBank/DDBJ whole genome shotgun (WGS) entry which is preliminary data.</text>
</comment>
<evidence type="ECO:0000313" key="10">
    <source>
        <dbReference type="Proteomes" id="UP001443914"/>
    </source>
</evidence>
<dbReference type="GO" id="GO:0005576">
    <property type="term" value="C:extracellular region"/>
    <property type="evidence" value="ECO:0007669"/>
    <property type="project" value="UniProtKB-SubCell"/>
</dbReference>
<dbReference type="EC" id="3.2.1.78" evidence="4"/>
<evidence type="ECO:0000256" key="5">
    <source>
        <dbReference type="ARBA" id="ARBA00022525"/>
    </source>
</evidence>